<name>A0A1G8XNP1_9GAMM</name>
<evidence type="ECO:0000259" key="1">
    <source>
        <dbReference type="Pfam" id="PF03102"/>
    </source>
</evidence>
<feature type="domain" description="PseI/NeuA/B-like" evidence="1">
    <location>
        <begin position="21"/>
        <end position="241"/>
    </location>
</feature>
<dbReference type="Pfam" id="PF03102">
    <property type="entry name" value="NeuB"/>
    <property type="match status" value="1"/>
</dbReference>
<dbReference type="PANTHER" id="PTHR42966:SF1">
    <property type="entry name" value="SIALIC ACID SYNTHASE"/>
    <property type="match status" value="1"/>
</dbReference>
<dbReference type="InterPro" id="IPR013785">
    <property type="entry name" value="Aldolase_TIM"/>
</dbReference>
<organism evidence="2 3">
    <name type="scientific">Ferrimonas sediminum</name>
    <dbReference type="NCBI Taxonomy" id="718193"/>
    <lineage>
        <taxon>Bacteria</taxon>
        <taxon>Pseudomonadati</taxon>
        <taxon>Pseudomonadota</taxon>
        <taxon>Gammaproteobacteria</taxon>
        <taxon>Alteromonadales</taxon>
        <taxon>Ferrimonadaceae</taxon>
        <taxon>Ferrimonas</taxon>
    </lineage>
</organism>
<dbReference type="SUPFAM" id="SSF51569">
    <property type="entry name" value="Aldolase"/>
    <property type="match status" value="1"/>
</dbReference>
<dbReference type="GO" id="GO:0016051">
    <property type="term" value="P:carbohydrate biosynthetic process"/>
    <property type="evidence" value="ECO:0007669"/>
    <property type="project" value="InterPro"/>
</dbReference>
<gene>
    <name evidence="2" type="ORF">SAMN04488540_11596</name>
</gene>
<dbReference type="AlphaFoldDB" id="A0A1G8XNP1"/>
<reference evidence="3" key="1">
    <citation type="submission" date="2016-10" db="EMBL/GenBank/DDBJ databases">
        <authorList>
            <person name="Varghese N."/>
            <person name="Submissions S."/>
        </authorList>
    </citation>
    <scope>NUCLEOTIDE SEQUENCE [LARGE SCALE GENOMIC DNA]</scope>
    <source>
        <strain evidence="3">DSM 23317</strain>
    </source>
</reference>
<dbReference type="PANTHER" id="PTHR42966">
    <property type="entry name" value="N-ACETYLNEURAMINATE SYNTHASE"/>
    <property type="match status" value="1"/>
</dbReference>
<dbReference type="EMBL" id="FNEM01000015">
    <property type="protein sequence ID" value="SDJ92113.1"/>
    <property type="molecule type" value="Genomic_DNA"/>
</dbReference>
<dbReference type="InterPro" id="IPR051690">
    <property type="entry name" value="PseI-like"/>
</dbReference>
<dbReference type="RefSeq" id="WP_090367070.1">
    <property type="nucleotide sequence ID" value="NZ_FNEM01000015.1"/>
</dbReference>
<accession>A0A1G8XNP1</accession>
<protein>
    <submittedName>
        <fullName evidence="2">Sialic acid synthase SpsE, contains C-terminal SAF domain</fullName>
    </submittedName>
</protein>
<dbReference type="Proteomes" id="UP000199527">
    <property type="component" value="Unassembled WGS sequence"/>
</dbReference>
<proteinExistence type="predicted"/>
<dbReference type="InterPro" id="IPR013132">
    <property type="entry name" value="PseI/NeuA/B-like_N"/>
</dbReference>
<dbReference type="GO" id="GO:0047444">
    <property type="term" value="F:N-acylneuraminate-9-phosphate synthase activity"/>
    <property type="evidence" value="ECO:0007669"/>
    <property type="project" value="TreeGrafter"/>
</dbReference>
<keyword evidence="3" id="KW-1185">Reference proteome</keyword>
<evidence type="ECO:0000313" key="3">
    <source>
        <dbReference type="Proteomes" id="UP000199527"/>
    </source>
</evidence>
<sequence>MIVIAETAFNHEGDFEYLLKLIDAAADSGADMIKFQVLINADEFVSHGADSHGLITSWCFSLEQWQQALDRAESRGLRLFLMPLDTAAVALCERPSVEFVEIHSVSFNDQALIDAVQALPKTLAFGIGGRTLEEVEYLVATYGEDRLLLMHGFQAYPTDIEDVCFERINHLSQRFPGVRIGYADHSPPDSDESLEACLMAYARGLRIFEKHVTLEAERTDAQAGLLPQAMTTFVAKMQRFHRLANPDSASWQPMTDAEQVYRQRQKQVVAAEAIEPGQAFTRSNLMLCMHTSAGSHTRISDLLGRSAGSSYRSGEVINESAAD</sequence>
<dbReference type="Gene3D" id="3.20.20.70">
    <property type="entry name" value="Aldolase class I"/>
    <property type="match status" value="1"/>
</dbReference>
<dbReference type="OrthoDB" id="9781701at2"/>
<evidence type="ECO:0000313" key="2">
    <source>
        <dbReference type="EMBL" id="SDJ92113.1"/>
    </source>
</evidence>